<dbReference type="PROSITE" id="PS50943">
    <property type="entry name" value="HTH_CROC1"/>
    <property type="match status" value="1"/>
</dbReference>
<organism evidence="2">
    <name type="scientific">Clostridium tertium</name>
    <dbReference type="NCBI Taxonomy" id="1559"/>
    <lineage>
        <taxon>Bacteria</taxon>
        <taxon>Bacillati</taxon>
        <taxon>Bacillota</taxon>
        <taxon>Clostridia</taxon>
        <taxon>Eubacteriales</taxon>
        <taxon>Clostridiaceae</taxon>
        <taxon>Clostridium</taxon>
    </lineage>
</organism>
<dbReference type="InterPro" id="IPR001387">
    <property type="entry name" value="Cro/C1-type_HTH"/>
</dbReference>
<dbReference type="InterPro" id="IPR010982">
    <property type="entry name" value="Lambda_DNA-bd_dom_sf"/>
</dbReference>
<dbReference type="GO" id="GO:0003677">
    <property type="term" value="F:DNA binding"/>
    <property type="evidence" value="ECO:0007669"/>
    <property type="project" value="InterPro"/>
</dbReference>
<evidence type="ECO:0000259" key="1">
    <source>
        <dbReference type="PROSITE" id="PS50943"/>
    </source>
</evidence>
<dbReference type="CDD" id="cd00093">
    <property type="entry name" value="HTH_XRE"/>
    <property type="match status" value="1"/>
</dbReference>
<feature type="domain" description="HTH cro/C1-type" evidence="1">
    <location>
        <begin position="8"/>
        <end position="47"/>
    </location>
</feature>
<protein>
    <recommendedName>
        <fullName evidence="1">HTH cro/C1-type domain-containing protein</fullName>
    </recommendedName>
</protein>
<dbReference type="AlphaFoldDB" id="A0A6N3ET64"/>
<evidence type="ECO:0000313" key="2">
    <source>
        <dbReference type="EMBL" id="VYU44272.1"/>
    </source>
</evidence>
<sequence length="492" mass="57573">MNNLGFSYLLKSLNISPSEMAKELNVDRTLVSKWKNGSRKIDLNALYFDNAISFIINKNMELKNNFLENLFLSIYNESINHSNYENHLRELLKRFIIDNSDKKNVSNINKTSNNSLYTTNISIYNNQHESFLGILHILDSAINYGEPQKLYFVFNKSFDSFSDNKEIRNDWLDKVIKLLDMGCDLDLIYSFSKSSKLLLYLTPILLHKNCKSSYFIDSFDDTQNYSLHIIENKGVFYSSSQRVDYETFNYGALFTDPFTTNFYIALTKNILSKSFNTFFASTLYNVLGSYELNNNNRLNNELTKYNTTYYCNTFPIHTVMNDELFYEVLCNSVSNKEDIDKYFELFKIAKKDMYESSTLSTIDFYSIDSLINFSTSENIVYESESDISPKLILTNQQFKEHLNDLANYLLSTENYNICLIPETTITNNELFYCWCKKNEFLVTFTNRNLSDIKLCTETSYINSVSNIFERYFLLASENYKNKDIVANFLRSL</sequence>
<dbReference type="SUPFAM" id="SSF47413">
    <property type="entry name" value="lambda repressor-like DNA-binding domains"/>
    <property type="match status" value="1"/>
</dbReference>
<name>A0A6N3ET64_9CLOT</name>
<gene>
    <name evidence="2" type="ORF">CTLFYP3_02451</name>
</gene>
<proteinExistence type="predicted"/>
<dbReference type="EMBL" id="CACRTO010000022">
    <property type="protein sequence ID" value="VYU44272.1"/>
    <property type="molecule type" value="Genomic_DNA"/>
</dbReference>
<reference evidence="2" key="1">
    <citation type="submission" date="2019-11" db="EMBL/GenBank/DDBJ databases">
        <authorList>
            <person name="Feng L."/>
        </authorList>
    </citation>
    <scope>NUCLEOTIDE SEQUENCE</scope>
    <source>
        <strain evidence="2">CTertiumLFYP3</strain>
    </source>
</reference>
<dbReference type="RefSeq" id="WP_156626885.1">
    <property type="nucleotide sequence ID" value="NZ_CACRTO010000022.1"/>
</dbReference>
<accession>A0A6N3ET64</accession>